<dbReference type="AlphaFoldDB" id="A0A4Z0GKX1"/>
<keyword evidence="2 4" id="KW-0238">DNA-binding</keyword>
<protein>
    <submittedName>
        <fullName evidence="6">TetR/AcrR family transcriptional regulator</fullName>
    </submittedName>
</protein>
<dbReference type="InterPro" id="IPR050109">
    <property type="entry name" value="HTH-type_TetR-like_transc_reg"/>
</dbReference>
<organism evidence="6 7">
    <name type="scientific">Streptomyces palmae</name>
    <dbReference type="NCBI Taxonomy" id="1701085"/>
    <lineage>
        <taxon>Bacteria</taxon>
        <taxon>Bacillati</taxon>
        <taxon>Actinomycetota</taxon>
        <taxon>Actinomycetes</taxon>
        <taxon>Kitasatosporales</taxon>
        <taxon>Streptomycetaceae</taxon>
        <taxon>Streptomyces</taxon>
    </lineage>
</organism>
<dbReference type="PANTHER" id="PTHR30055">
    <property type="entry name" value="HTH-TYPE TRANSCRIPTIONAL REGULATOR RUTR"/>
    <property type="match status" value="1"/>
</dbReference>
<dbReference type="PANTHER" id="PTHR30055:SF148">
    <property type="entry name" value="TETR-FAMILY TRANSCRIPTIONAL REGULATOR"/>
    <property type="match status" value="1"/>
</dbReference>
<evidence type="ECO:0000256" key="1">
    <source>
        <dbReference type="ARBA" id="ARBA00023015"/>
    </source>
</evidence>
<keyword evidence="7" id="KW-1185">Reference proteome</keyword>
<dbReference type="GO" id="GO:0003700">
    <property type="term" value="F:DNA-binding transcription factor activity"/>
    <property type="evidence" value="ECO:0007669"/>
    <property type="project" value="TreeGrafter"/>
</dbReference>
<dbReference type="Pfam" id="PF00440">
    <property type="entry name" value="TetR_N"/>
    <property type="match status" value="1"/>
</dbReference>
<dbReference type="Proteomes" id="UP000297948">
    <property type="component" value="Unassembled WGS sequence"/>
</dbReference>
<dbReference type="Gene3D" id="1.10.10.60">
    <property type="entry name" value="Homeodomain-like"/>
    <property type="match status" value="1"/>
</dbReference>
<accession>A0A4Z0GKX1</accession>
<dbReference type="OrthoDB" id="9796019at2"/>
<dbReference type="EMBL" id="SRID01000284">
    <property type="protein sequence ID" value="TGA96774.1"/>
    <property type="molecule type" value="Genomic_DNA"/>
</dbReference>
<sequence length="203" mass="22146">MGKADPKESYALGTAGRGLDPRAERSRAAALAAASDLLIENGWAGVTHASVAARSGVGRTTLYRHWPEAAMLIQQLLAELFQVEPVERTGELRADLIGELRSFLRVLHNPKSERALRVIIDQAPLDPRYAEVLSACSCKGTDGLREIVDEAKARGGLPKELDTDVAIDHLLGPLVFRRLISGQEFPDQYVPELVDSFLEPLTP</sequence>
<dbReference type="InterPro" id="IPR011075">
    <property type="entry name" value="TetR_C"/>
</dbReference>
<name>A0A4Z0GKX1_9ACTN</name>
<evidence type="ECO:0000313" key="6">
    <source>
        <dbReference type="EMBL" id="TGA96774.1"/>
    </source>
</evidence>
<dbReference type="RefSeq" id="WP_135341190.1">
    <property type="nucleotide sequence ID" value="NZ_JBHLTX010000017.1"/>
</dbReference>
<feature type="DNA-binding region" description="H-T-H motif" evidence="4">
    <location>
        <begin position="47"/>
        <end position="66"/>
    </location>
</feature>
<dbReference type="SUPFAM" id="SSF46689">
    <property type="entry name" value="Homeodomain-like"/>
    <property type="match status" value="1"/>
</dbReference>
<dbReference type="InterPro" id="IPR001647">
    <property type="entry name" value="HTH_TetR"/>
</dbReference>
<evidence type="ECO:0000313" key="7">
    <source>
        <dbReference type="Proteomes" id="UP000297948"/>
    </source>
</evidence>
<proteinExistence type="predicted"/>
<evidence type="ECO:0000256" key="2">
    <source>
        <dbReference type="ARBA" id="ARBA00023125"/>
    </source>
</evidence>
<evidence type="ECO:0000256" key="3">
    <source>
        <dbReference type="ARBA" id="ARBA00023163"/>
    </source>
</evidence>
<dbReference type="PROSITE" id="PS50977">
    <property type="entry name" value="HTH_TETR_2"/>
    <property type="match status" value="1"/>
</dbReference>
<dbReference type="Pfam" id="PF16859">
    <property type="entry name" value="TetR_C_11"/>
    <property type="match status" value="1"/>
</dbReference>
<dbReference type="InterPro" id="IPR009057">
    <property type="entry name" value="Homeodomain-like_sf"/>
</dbReference>
<keyword evidence="3" id="KW-0804">Transcription</keyword>
<evidence type="ECO:0000256" key="4">
    <source>
        <dbReference type="PROSITE-ProRule" id="PRU00335"/>
    </source>
</evidence>
<comment type="caution">
    <text evidence="6">The sequence shown here is derived from an EMBL/GenBank/DDBJ whole genome shotgun (WGS) entry which is preliminary data.</text>
</comment>
<feature type="domain" description="HTH tetR-type" evidence="5">
    <location>
        <begin position="24"/>
        <end position="84"/>
    </location>
</feature>
<dbReference type="InterPro" id="IPR036271">
    <property type="entry name" value="Tet_transcr_reg_TetR-rel_C_sf"/>
</dbReference>
<dbReference type="Gene3D" id="1.10.357.10">
    <property type="entry name" value="Tetracycline Repressor, domain 2"/>
    <property type="match status" value="1"/>
</dbReference>
<dbReference type="PRINTS" id="PR00455">
    <property type="entry name" value="HTHTETR"/>
</dbReference>
<evidence type="ECO:0000259" key="5">
    <source>
        <dbReference type="PROSITE" id="PS50977"/>
    </source>
</evidence>
<reference evidence="6 7" key="1">
    <citation type="submission" date="2019-03" db="EMBL/GenBank/DDBJ databases">
        <authorList>
            <person name="Gonzalez-Pimentel J.L."/>
        </authorList>
    </citation>
    <scope>NUCLEOTIDE SEQUENCE [LARGE SCALE GENOMIC DNA]</scope>
    <source>
        <strain evidence="6 7">JCM 31289</strain>
    </source>
</reference>
<dbReference type="SUPFAM" id="SSF48498">
    <property type="entry name" value="Tetracyclin repressor-like, C-terminal domain"/>
    <property type="match status" value="1"/>
</dbReference>
<dbReference type="GO" id="GO:0000976">
    <property type="term" value="F:transcription cis-regulatory region binding"/>
    <property type="evidence" value="ECO:0007669"/>
    <property type="project" value="TreeGrafter"/>
</dbReference>
<keyword evidence="1" id="KW-0805">Transcription regulation</keyword>
<gene>
    <name evidence="6" type="ORF">E4099_23950</name>
</gene>